<organism evidence="1 2">
    <name type="scientific">Agathobacter ruminis</name>
    <dbReference type="NCBI Taxonomy" id="1712665"/>
    <lineage>
        <taxon>Bacteria</taxon>
        <taxon>Bacillati</taxon>
        <taxon>Bacillota</taxon>
        <taxon>Clostridia</taxon>
        <taxon>Lachnospirales</taxon>
        <taxon>Lachnospiraceae</taxon>
        <taxon>Agathobacter</taxon>
    </lineage>
</organism>
<accession>A0A2G3E3B9</accession>
<dbReference type="EMBL" id="PDYG01000033">
    <property type="protein sequence ID" value="PHU37655.1"/>
    <property type="molecule type" value="Genomic_DNA"/>
</dbReference>
<reference evidence="1 2" key="2">
    <citation type="submission" date="2017-10" db="EMBL/GenBank/DDBJ databases">
        <authorList>
            <person name="Banno H."/>
            <person name="Chua N.-H."/>
        </authorList>
    </citation>
    <scope>NUCLEOTIDE SEQUENCE [LARGE SCALE GENOMIC DNA]</scope>
    <source>
        <strain evidence="1 2">JK623</strain>
    </source>
</reference>
<proteinExistence type="predicted"/>
<dbReference type="RefSeq" id="WP_099386107.1">
    <property type="nucleotide sequence ID" value="NZ_JANSWH010000038.1"/>
</dbReference>
<dbReference type="AlphaFoldDB" id="A0A2G3E3B9"/>
<name>A0A2G3E3B9_9FIRM</name>
<dbReference type="Gene3D" id="1.10.10.2910">
    <property type="match status" value="1"/>
</dbReference>
<evidence type="ECO:0000313" key="2">
    <source>
        <dbReference type="Proteomes" id="UP000224563"/>
    </source>
</evidence>
<sequence>MYRAGSVYDEIDKVIYDIYQDYDIKTFPVDEVEVCNKLGVALVPYSAFLREDRKLLKKKSKLGFFVKESKEQPPTIYYNDRFGSKGAVRLTIFHELKHYVFNDENDDDDDLADYFARHFMGPTPYLMQKGFDSPNKIVSFCGMSMEAAMNAYSNIVSRRNKYGMDLFDYEVPFIDHLEPVILETFQGNIIETLDE</sequence>
<reference evidence="1 2" key="1">
    <citation type="submission" date="2017-10" db="EMBL/GenBank/DDBJ databases">
        <title>Resolving the taxonomy of Roseburia spp., Eubacterium rectale and Agathobacter spp. through phylogenomic analysis.</title>
        <authorList>
            <person name="Sheridan P.O."/>
            <person name="Walker A.W."/>
            <person name="Duncan S.H."/>
            <person name="Scott K.P."/>
            <person name="Toole P.W.O."/>
            <person name="Luis P."/>
            <person name="Flint H.J."/>
        </authorList>
    </citation>
    <scope>NUCLEOTIDE SEQUENCE [LARGE SCALE GENOMIC DNA]</scope>
    <source>
        <strain evidence="1 2">JK623</strain>
    </source>
</reference>
<gene>
    <name evidence="1" type="ORF">CSX02_06765</name>
</gene>
<evidence type="ECO:0000313" key="1">
    <source>
        <dbReference type="EMBL" id="PHU37655.1"/>
    </source>
</evidence>
<comment type="caution">
    <text evidence="1">The sequence shown here is derived from an EMBL/GenBank/DDBJ whole genome shotgun (WGS) entry which is preliminary data.</text>
</comment>
<dbReference type="Proteomes" id="UP000224563">
    <property type="component" value="Unassembled WGS sequence"/>
</dbReference>
<protein>
    <submittedName>
        <fullName evidence="1">Toxin</fullName>
    </submittedName>
</protein>
<keyword evidence="2" id="KW-1185">Reference proteome</keyword>